<dbReference type="STRING" id="631454.N177_1553"/>
<dbReference type="EC" id="3.4.24.-" evidence="2"/>
<dbReference type="EMBL" id="AWXZ01000018">
    <property type="protein sequence ID" value="ESR25720.1"/>
    <property type="molecule type" value="Genomic_DNA"/>
</dbReference>
<evidence type="ECO:0000259" key="1">
    <source>
        <dbReference type="Pfam" id="PF01863"/>
    </source>
</evidence>
<keyword evidence="2" id="KW-0482">Metalloprotease</keyword>
<dbReference type="RefSeq" id="WP_023431695.1">
    <property type="nucleotide sequence ID" value="NZ_AWXZ01000018.1"/>
</dbReference>
<dbReference type="AlphaFoldDB" id="V4RRF2"/>
<protein>
    <submittedName>
        <fullName evidence="2">Zinc metalloprotease</fullName>
        <ecNumber evidence="2">3.4.24.-</ecNumber>
    </submittedName>
</protein>
<dbReference type="Gene3D" id="3.30.2010.10">
    <property type="entry name" value="Metalloproteases ('zincins'), catalytic domain"/>
    <property type="match status" value="1"/>
</dbReference>
<comment type="caution">
    <text evidence="2">The sequence shown here is derived from an EMBL/GenBank/DDBJ whole genome shotgun (WGS) entry which is preliminary data.</text>
</comment>
<dbReference type="InterPro" id="IPR053136">
    <property type="entry name" value="UTP_pyrophosphatase-like"/>
</dbReference>
<dbReference type="Pfam" id="PF01863">
    <property type="entry name" value="YgjP-like"/>
    <property type="match status" value="1"/>
</dbReference>
<dbReference type="eggNOG" id="COG1451">
    <property type="taxonomic scope" value="Bacteria"/>
</dbReference>
<sequence>MLDSLRRPRSSLRSASEEETVELQIDGRIVRLTLRRSRRARRISLSVPAATGVPLLTVPAAASIRHALEFASRQGTFLDRALARVGDRIPIDDGATIPLRGVPHRLRHAGIRGHVRIVGGDGEPQEILVPGDPRALPRRAAGWLKSEARVDLEREVCRHCETLGVAAGRIILRDPRTRWGSCSSRGELSFSWRLIFAPPSVLRYLAAHEVAHLREMNHGPAFWRLVKRLDPETDAAEAWLKVNGHTLHRYVVAGSGERSHG</sequence>
<dbReference type="GO" id="GO:0008237">
    <property type="term" value="F:metallopeptidase activity"/>
    <property type="evidence" value="ECO:0007669"/>
    <property type="project" value="UniProtKB-KW"/>
</dbReference>
<dbReference type="PANTHER" id="PTHR30399:SF1">
    <property type="entry name" value="UTP PYROPHOSPHATASE"/>
    <property type="match status" value="1"/>
</dbReference>
<dbReference type="InterPro" id="IPR002725">
    <property type="entry name" value="YgjP-like_metallopeptidase"/>
</dbReference>
<proteinExistence type="predicted"/>
<organism evidence="2 3">
    <name type="scientific">Lutibaculum baratangense AMV1</name>
    <dbReference type="NCBI Taxonomy" id="631454"/>
    <lineage>
        <taxon>Bacteria</taxon>
        <taxon>Pseudomonadati</taxon>
        <taxon>Pseudomonadota</taxon>
        <taxon>Alphaproteobacteria</taxon>
        <taxon>Hyphomicrobiales</taxon>
        <taxon>Tepidamorphaceae</taxon>
        <taxon>Lutibaculum</taxon>
    </lineage>
</organism>
<accession>V4RRF2</accession>
<gene>
    <name evidence="2" type="ORF">N177_1553</name>
</gene>
<dbReference type="GO" id="GO:0006508">
    <property type="term" value="P:proteolysis"/>
    <property type="evidence" value="ECO:0007669"/>
    <property type="project" value="UniProtKB-KW"/>
</dbReference>
<dbReference type="Proteomes" id="UP000017819">
    <property type="component" value="Unassembled WGS sequence"/>
</dbReference>
<dbReference type="OrthoDB" id="9795402at2"/>
<keyword evidence="3" id="KW-1185">Reference proteome</keyword>
<evidence type="ECO:0000313" key="3">
    <source>
        <dbReference type="Proteomes" id="UP000017819"/>
    </source>
</evidence>
<dbReference type="CDD" id="cd07344">
    <property type="entry name" value="M48_yhfN_like"/>
    <property type="match status" value="1"/>
</dbReference>
<evidence type="ECO:0000313" key="2">
    <source>
        <dbReference type="EMBL" id="ESR25720.1"/>
    </source>
</evidence>
<reference evidence="2 3" key="1">
    <citation type="journal article" date="2014" name="Genome Announc.">
        <title>Draft Genome Sequence of Lutibaculum baratangense Strain AMV1T, Isolated from a Mud Volcano in Andamans, India.</title>
        <authorList>
            <person name="Singh A."/>
            <person name="Sreenivas A."/>
            <person name="Sathyanarayana Reddy G."/>
            <person name="Pinnaka A.K."/>
            <person name="Shivaji S."/>
        </authorList>
    </citation>
    <scope>NUCLEOTIDE SEQUENCE [LARGE SCALE GENOMIC DNA]</scope>
    <source>
        <strain evidence="2 3">AMV1</strain>
    </source>
</reference>
<keyword evidence="2" id="KW-0645">Protease</keyword>
<feature type="domain" description="YgjP-like metallopeptidase" evidence="1">
    <location>
        <begin position="41"/>
        <end position="241"/>
    </location>
</feature>
<name>V4RRF2_9HYPH</name>
<dbReference type="PANTHER" id="PTHR30399">
    <property type="entry name" value="UNCHARACTERIZED PROTEIN YGJP"/>
    <property type="match status" value="1"/>
</dbReference>
<keyword evidence="2" id="KW-0378">Hydrolase</keyword>
<dbReference type="PATRIC" id="fig|631454.5.peg.1534"/>